<dbReference type="SUPFAM" id="SSF46689">
    <property type="entry name" value="Homeodomain-like"/>
    <property type="match status" value="1"/>
</dbReference>
<dbReference type="PROSITE" id="PS00688">
    <property type="entry name" value="SIGMA54_INTERACT_3"/>
    <property type="match status" value="1"/>
</dbReference>
<keyword evidence="1" id="KW-0547">Nucleotide-binding</keyword>
<protein>
    <submittedName>
        <fullName evidence="7">Transcriptional regulatory protein ZraR</fullName>
    </submittedName>
</protein>
<dbReference type="InterPro" id="IPR009057">
    <property type="entry name" value="Homeodomain-like_sf"/>
</dbReference>
<dbReference type="InterPro" id="IPR002078">
    <property type="entry name" value="Sigma_54_int"/>
</dbReference>
<dbReference type="Gene3D" id="1.10.10.60">
    <property type="entry name" value="Homeodomain-like"/>
    <property type="match status" value="1"/>
</dbReference>
<organism evidence="7 8">
    <name type="scientific">Thalassoglobus neptunius</name>
    <dbReference type="NCBI Taxonomy" id="1938619"/>
    <lineage>
        <taxon>Bacteria</taxon>
        <taxon>Pseudomonadati</taxon>
        <taxon>Planctomycetota</taxon>
        <taxon>Planctomycetia</taxon>
        <taxon>Planctomycetales</taxon>
        <taxon>Planctomycetaceae</taxon>
        <taxon>Thalassoglobus</taxon>
    </lineage>
</organism>
<accession>A0A5C5VZ45</accession>
<sequence>MKAFMQRAQHFARSSAAVLINGESGTGKELFAREIHRQSPRSKNPYVQVNCAALSEQLIESELFGHEVGAFTGAVATRAGRLEEAKDGTLLLDEIGELPMPSQSKLLRVLEERQFQRVGSNRQLEVQARIVTATNRELSLEVQEKRFREDLWHRLNVLTLTIPPLRDRREDIPLLVQYFLKRFQLEGEQRVERVSSSVMRQLIQYSWPGNVRQLRNTILRSCVLATSTEITSVEFPSDGDWQELDSQIPDSLNALPLEEIERRVIMSRISRCGGNKSAAAETLGVTARTLRNKMDRYRKLGLMQEEFGTSAERLHPEERASYGAMSPSRMAHRHS</sequence>
<feature type="domain" description="Sigma-54 factor interaction" evidence="6">
    <location>
        <begin position="1"/>
        <end position="223"/>
    </location>
</feature>
<dbReference type="Pfam" id="PF25601">
    <property type="entry name" value="AAA_lid_14"/>
    <property type="match status" value="1"/>
</dbReference>
<dbReference type="InterPro" id="IPR058031">
    <property type="entry name" value="AAA_lid_NorR"/>
</dbReference>
<evidence type="ECO:0000256" key="1">
    <source>
        <dbReference type="ARBA" id="ARBA00022741"/>
    </source>
</evidence>
<dbReference type="SUPFAM" id="SSF52540">
    <property type="entry name" value="P-loop containing nucleoside triphosphate hydrolases"/>
    <property type="match status" value="1"/>
</dbReference>
<dbReference type="SMART" id="SM00382">
    <property type="entry name" value="AAA"/>
    <property type="match status" value="1"/>
</dbReference>
<dbReference type="AlphaFoldDB" id="A0A5C5VZ45"/>
<dbReference type="FunFam" id="3.40.50.300:FF:000006">
    <property type="entry name" value="DNA-binding transcriptional regulator NtrC"/>
    <property type="match status" value="1"/>
</dbReference>
<dbReference type="InterPro" id="IPR025662">
    <property type="entry name" value="Sigma_54_int_dom_ATP-bd_1"/>
</dbReference>
<evidence type="ECO:0000256" key="2">
    <source>
        <dbReference type="ARBA" id="ARBA00022840"/>
    </source>
</evidence>
<keyword evidence="8" id="KW-1185">Reference proteome</keyword>
<dbReference type="InterPro" id="IPR003593">
    <property type="entry name" value="AAA+_ATPase"/>
</dbReference>
<feature type="region of interest" description="Disordered" evidence="5">
    <location>
        <begin position="308"/>
        <end position="335"/>
    </location>
</feature>
<keyword evidence="4" id="KW-0804">Transcription</keyword>
<dbReference type="GO" id="GO:0006355">
    <property type="term" value="P:regulation of DNA-templated transcription"/>
    <property type="evidence" value="ECO:0007669"/>
    <property type="project" value="InterPro"/>
</dbReference>
<evidence type="ECO:0000313" key="8">
    <source>
        <dbReference type="Proteomes" id="UP000317243"/>
    </source>
</evidence>
<keyword evidence="3" id="KW-0805">Transcription regulation</keyword>
<dbReference type="Pfam" id="PF02954">
    <property type="entry name" value="HTH_8"/>
    <property type="match status" value="1"/>
</dbReference>
<dbReference type="PROSITE" id="PS00675">
    <property type="entry name" value="SIGMA54_INTERACT_1"/>
    <property type="match status" value="1"/>
</dbReference>
<evidence type="ECO:0000313" key="7">
    <source>
        <dbReference type="EMBL" id="TWT43039.1"/>
    </source>
</evidence>
<dbReference type="Proteomes" id="UP000317243">
    <property type="component" value="Unassembled WGS sequence"/>
</dbReference>
<dbReference type="Pfam" id="PF00158">
    <property type="entry name" value="Sigma54_activat"/>
    <property type="match status" value="1"/>
</dbReference>
<dbReference type="GO" id="GO:0043565">
    <property type="term" value="F:sequence-specific DNA binding"/>
    <property type="evidence" value="ECO:0007669"/>
    <property type="project" value="InterPro"/>
</dbReference>
<dbReference type="InterPro" id="IPR025944">
    <property type="entry name" value="Sigma_54_int_dom_CS"/>
</dbReference>
<dbReference type="Gene3D" id="3.40.50.300">
    <property type="entry name" value="P-loop containing nucleotide triphosphate hydrolases"/>
    <property type="match status" value="1"/>
</dbReference>
<dbReference type="GO" id="GO:0005524">
    <property type="term" value="F:ATP binding"/>
    <property type="evidence" value="ECO:0007669"/>
    <property type="project" value="UniProtKB-KW"/>
</dbReference>
<dbReference type="InterPro" id="IPR027417">
    <property type="entry name" value="P-loop_NTPase"/>
</dbReference>
<dbReference type="Gene3D" id="1.10.8.60">
    <property type="match status" value="1"/>
</dbReference>
<dbReference type="PRINTS" id="PR01590">
    <property type="entry name" value="HTHFIS"/>
</dbReference>
<name>A0A5C5VZ45_9PLAN</name>
<dbReference type="CDD" id="cd00009">
    <property type="entry name" value="AAA"/>
    <property type="match status" value="1"/>
</dbReference>
<comment type="caution">
    <text evidence="7">The sequence shown here is derived from an EMBL/GenBank/DDBJ whole genome shotgun (WGS) entry which is preliminary data.</text>
</comment>
<dbReference type="PROSITE" id="PS50045">
    <property type="entry name" value="SIGMA54_INTERACT_4"/>
    <property type="match status" value="1"/>
</dbReference>
<dbReference type="PANTHER" id="PTHR32071">
    <property type="entry name" value="TRANSCRIPTIONAL REGULATORY PROTEIN"/>
    <property type="match status" value="1"/>
</dbReference>
<evidence type="ECO:0000259" key="6">
    <source>
        <dbReference type="PROSITE" id="PS50045"/>
    </source>
</evidence>
<keyword evidence="2" id="KW-0067">ATP-binding</keyword>
<dbReference type="InterPro" id="IPR002197">
    <property type="entry name" value="HTH_Fis"/>
</dbReference>
<dbReference type="EMBL" id="SIHI01000035">
    <property type="protein sequence ID" value="TWT43039.1"/>
    <property type="molecule type" value="Genomic_DNA"/>
</dbReference>
<evidence type="ECO:0000256" key="5">
    <source>
        <dbReference type="SAM" id="MobiDB-lite"/>
    </source>
</evidence>
<evidence type="ECO:0000256" key="4">
    <source>
        <dbReference type="ARBA" id="ARBA00023163"/>
    </source>
</evidence>
<gene>
    <name evidence="7" type="primary">zraR_8</name>
    <name evidence="7" type="ORF">KOR42_45690</name>
</gene>
<reference evidence="7 8" key="1">
    <citation type="submission" date="2019-02" db="EMBL/GenBank/DDBJ databases">
        <title>Deep-cultivation of Planctomycetes and their phenomic and genomic characterization uncovers novel biology.</title>
        <authorList>
            <person name="Wiegand S."/>
            <person name="Jogler M."/>
            <person name="Boedeker C."/>
            <person name="Pinto D."/>
            <person name="Vollmers J."/>
            <person name="Rivas-Marin E."/>
            <person name="Kohn T."/>
            <person name="Peeters S.H."/>
            <person name="Heuer A."/>
            <person name="Rast P."/>
            <person name="Oberbeckmann S."/>
            <person name="Bunk B."/>
            <person name="Jeske O."/>
            <person name="Meyerdierks A."/>
            <person name="Storesund J.E."/>
            <person name="Kallscheuer N."/>
            <person name="Luecker S."/>
            <person name="Lage O.M."/>
            <person name="Pohl T."/>
            <person name="Merkel B.J."/>
            <person name="Hornburger P."/>
            <person name="Mueller R.-W."/>
            <person name="Bruemmer F."/>
            <person name="Labrenz M."/>
            <person name="Spormann A.M."/>
            <person name="Op Den Camp H."/>
            <person name="Overmann J."/>
            <person name="Amann R."/>
            <person name="Jetten M.S.M."/>
            <person name="Mascher T."/>
            <person name="Medema M.H."/>
            <person name="Devos D.P."/>
            <person name="Kaster A.-K."/>
            <person name="Ovreas L."/>
            <person name="Rohde M."/>
            <person name="Galperin M.Y."/>
            <person name="Jogler C."/>
        </authorList>
    </citation>
    <scope>NUCLEOTIDE SEQUENCE [LARGE SCALE GENOMIC DNA]</scope>
    <source>
        <strain evidence="7 8">KOR42</strain>
    </source>
</reference>
<evidence type="ECO:0000256" key="3">
    <source>
        <dbReference type="ARBA" id="ARBA00023015"/>
    </source>
</evidence>
<proteinExistence type="predicted"/>